<keyword evidence="2" id="KW-0479">Metal-binding</keyword>
<feature type="domain" description="Cytochrome c" evidence="4">
    <location>
        <begin position="35"/>
        <end position="124"/>
    </location>
</feature>
<dbReference type="InterPro" id="IPR009056">
    <property type="entry name" value="Cyt_c-like_dom"/>
</dbReference>
<evidence type="ECO:0000313" key="5">
    <source>
        <dbReference type="EMBL" id="VAX03654.1"/>
    </source>
</evidence>
<dbReference type="InterPro" id="IPR036909">
    <property type="entry name" value="Cyt_c-like_dom_sf"/>
</dbReference>
<dbReference type="AlphaFoldDB" id="A0A3B1AV26"/>
<dbReference type="GO" id="GO:0046872">
    <property type="term" value="F:metal ion binding"/>
    <property type="evidence" value="ECO:0007669"/>
    <property type="project" value="UniProtKB-KW"/>
</dbReference>
<sequence length="124" mass="13658">MRKSASSTLATASTLALMLGSLAITPQAALAEEASVLDEGKAIAFDRKKGNCLACHKMKDGTLEGNIGPALVNMADRYPDKKMLRDQIWDATKINPYTIMPPYGKHKILTEEELDKVVEFIYTR</sequence>
<accession>A0A3B1AV26</accession>
<keyword evidence="3" id="KW-0408">Iron</keyword>
<reference evidence="5" key="1">
    <citation type="submission" date="2018-06" db="EMBL/GenBank/DDBJ databases">
        <authorList>
            <person name="Zhirakovskaya E."/>
        </authorList>
    </citation>
    <scope>NUCLEOTIDE SEQUENCE</scope>
</reference>
<gene>
    <name evidence="5" type="ORF">MNBD_GAMMA20-1739</name>
</gene>
<dbReference type="GO" id="GO:0009055">
    <property type="term" value="F:electron transfer activity"/>
    <property type="evidence" value="ECO:0007669"/>
    <property type="project" value="InterPro"/>
</dbReference>
<evidence type="ECO:0000256" key="1">
    <source>
        <dbReference type="ARBA" id="ARBA00022617"/>
    </source>
</evidence>
<dbReference type="InterPro" id="IPR030999">
    <property type="entry name" value="Thiosulf_SoxX"/>
</dbReference>
<protein>
    <submittedName>
        <fullName evidence="5">Sulfur oxidation protein SoxX</fullName>
    </submittedName>
</protein>
<dbReference type="Gene3D" id="1.10.760.10">
    <property type="entry name" value="Cytochrome c-like domain"/>
    <property type="match status" value="1"/>
</dbReference>
<organism evidence="5">
    <name type="scientific">hydrothermal vent metagenome</name>
    <dbReference type="NCBI Taxonomy" id="652676"/>
    <lineage>
        <taxon>unclassified sequences</taxon>
        <taxon>metagenomes</taxon>
        <taxon>ecological metagenomes</taxon>
    </lineage>
</organism>
<dbReference type="Pfam" id="PF13442">
    <property type="entry name" value="Cytochrome_CBB3"/>
    <property type="match status" value="1"/>
</dbReference>
<dbReference type="PROSITE" id="PS51007">
    <property type="entry name" value="CYTC"/>
    <property type="match status" value="1"/>
</dbReference>
<dbReference type="GO" id="GO:0020037">
    <property type="term" value="F:heme binding"/>
    <property type="evidence" value="ECO:0007669"/>
    <property type="project" value="InterPro"/>
</dbReference>
<name>A0A3B1AV26_9ZZZZ</name>
<dbReference type="EMBL" id="UOFU01000341">
    <property type="protein sequence ID" value="VAX03654.1"/>
    <property type="molecule type" value="Genomic_DNA"/>
</dbReference>
<proteinExistence type="predicted"/>
<keyword evidence="1" id="KW-0349">Heme</keyword>
<evidence type="ECO:0000256" key="3">
    <source>
        <dbReference type="ARBA" id="ARBA00023004"/>
    </source>
</evidence>
<evidence type="ECO:0000256" key="2">
    <source>
        <dbReference type="ARBA" id="ARBA00022723"/>
    </source>
</evidence>
<evidence type="ECO:0000259" key="4">
    <source>
        <dbReference type="PROSITE" id="PS51007"/>
    </source>
</evidence>
<dbReference type="SUPFAM" id="SSF46626">
    <property type="entry name" value="Cytochrome c"/>
    <property type="match status" value="1"/>
</dbReference>
<dbReference type="NCBIfam" id="TIGR04485">
    <property type="entry name" value="thiosulf_SoxX"/>
    <property type="match status" value="1"/>
</dbReference>